<evidence type="ECO:0000313" key="2">
    <source>
        <dbReference type="Proteomes" id="UP000800035"/>
    </source>
</evidence>
<dbReference type="AlphaFoldDB" id="A0A6A5TG17"/>
<dbReference type="Proteomes" id="UP000800035">
    <property type="component" value="Unassembled WGS sequence"/>
</dbReference>
<gene>
    <name evidence="1" type="ORF">CC80DRAFT_254726</name>
</gene>
<proteinExistence type="predicted"/>
<reference evidence="1" key="1">
    <citation type="journal article" date="2020" name="Stud. Mycol.">
        <title>101 Dothideomycetes genomes: a test case for predicting lifestyles and emergence of pathogens.</title>
        <authorList>
            <person name="Haridas S."/>
            <person name="Albert R."/>
            <person name="Binder M."/>
            <person name="Bloem J."/>
            <person name="Labutti K."/>
            <person name="Salamov A."/>
            <person name="Andreopoulos B."/>
            <person name="Baker S."/>
            <person name="Barry K."/>
            <person name="Bills G."/>
            <person name="Bluhm B."/>
            <person name="Cannon C."/>
            <person name="Castanera R."/>
            <person name="Culley D."/>
            <person name="Daum C."/>
            <person name="Ezra D."/>
            <person name="Gonzalez J."/>
            <person name="Henrissat B."/>
            <person name="Kuo A."/>
            <person name="Liang C."/>
            <person name="Lipzen A."/>
            <person name="Lutzoni F."/>
            <person name="Magnuson J."/>
            <person name="Mondo S."/>
            <person name="Nolan M."/>
            <person name="Ohm R."/>
            <person name="Pangilinan J."/>
            <person name="Park H.-J."/>
            <person name="Ramirez L."/>
            <person name="Alfaro M."/>
            <person name="Sun H."/>
            <person name="Tritt A."/>
            <person name="Yoshinaga Y."/>
            <person name="Zwiers L.-H."/>
            <person name="Turgeon B."/>
            <person name="Goodwin S."/>
            <person name="Spatafora J."/>
            <person name="Crous P."/>
            <person name="Grigoriev I."/>
        </authorList>
    </citation>
    <scope>NUCLEOTIDE SEQUENCE</scope>
    <source>
        <strain evidence="1">CBS 675.92</strain>
    </source>
</reference>
<protein>
    <submittedName>
        <fullName evidence="1">Uncharacterized protein</fullName>
    </submittedName>
</protein>
<name>A0A6A5TG17_9PLEO</name>
<evidence type="ECO:0000313" key="1">
    <source>
        <dbReference type="EMBL" id="KAF1949736.1"/>
    </source>
</evidence>
<sequence length="90" mass="9969">MFLARRFGGAHLDWSHGWQLRNDTIPSWSLSRSVHKSNGLRSRTVSAVAWGNLSGGLRCELWRYTISPPSCVLSLALPAAFPSCTTFHIA</sequence>
<organism evidence="1 2">
    <name type="scientific">Byssothecium circinans</name>
    <dbReference type="NCBI Taxonomy" id="147558"/>
    <lineage>
        <taxon>Eukaryota</taxon>
        <taxon>Fungi</taxon>
        <taxon>Dikarya</taxon>
        <taxon>Ascomycota</taxon>
        <taxon>Pezizomycotina</taxon>
        <taxon>Dothideomycetes</taxon>
        <taxon>Pleosporomycetidae</taxon>
        <taxon>Pleosporales</taxon>
        <taxon>Massarineae</taxon>
        <taxon>Massarinaceae</taxon>
        <taxon>Byssothecium</taxon>
    </lineage>
</organism>
<dbReference type="EMBL" id="ML977033">
    <property type="protein sequence ID" value="KAF1949736.1"/>
    <property type="molecule type" value="Genomic_DNA"/>
</dbReference>
<keyword evidence="2" id="KW-1185">Reference proteome</keyword>
<accession>A0A6A5TG17</accession>